<proteinExistence type="inferred from homology"/>
<dbReference type="RefSeq" id="WP_133317946.1">
    <property type="nucleotide sequence ID" value="NZ_SMTL01000007.1"/>
</dbReference>
<dbReference type="PANTHER" id="PTHR43217">
    <property type="entry name" value="SUCCINATE SEMIALDEHYDE DEHYDROGENASE [NAD(P)+] SAD"/>
    <property type="match status" value="1"/>
</dbReference>
<evidence type="ECO:0000256" key="3">
    <source>
        <dbReference type="ARBA" id="ARBA00023002"/>
    </source>
</evidence>
<dbReference type="OrthoDB" id="9812625at2"/>
<keyword evidence="2" id="KW-0521">NADP</keyword>
<reference evidence="5 6" key="1">
    <citation type="submission" date="2019-03" db="EMBL/GenBank/DDBJ databases">
        <title>Rhizobium sp. nov., an bacterium isolated from biocrust in Mu Us Desert.</title>
        <authorList>
            <person name="Lixiong L."/>
        </authorList>
    </citation>
    <scope>NUCLEOTIDE SEQUENCE [LARGE SCALE GENOMIC DNA]</scope>
    <source>
        <strain evidence="5 6">SPY-1</strain>
    </source>
</reference>
<keyword evidence="6" id="KW-1185">Reference proteome</keyword>
<dbReference type="InterPro" id="IPR016163">
    <property type="entry name" value="Ald_DH_C"/>
</dbReference>
<dbReference type="Gene3D" id="3.40.605.10">
    <property type="entry name" value="Aldehyde Dehydrogenase, Chain A, domain 1"/>
    <property type="match status" value="1"/>
</dbReference>
<dbReference type="Pfam" id="PF00171">
    <property type="entry name" value="Aldedh"/>
    <property type="match status" value="1"/>
</dbReference>
<accession>A0A4R5U9D3</accession>
<dbReference type="Gene3D" id="3.40.309.10">
    <property type="entry name" value="Aldehyde Dehydrogenase, Chain A, domain 2"/>
    <property type="match status" value="1"/>
</dbReference>
<dbReference type="AlphaFoldDB" id="A0A4R5U9D3"/>
<dbReference type="GO" id="GO:0004030">
    <property type="term" value="F:aldehyde dehydrogenase [NAD(P)+] activity"/>
    <property type="evidence" value="ECO:0007669"/>
    <property type="project" value="InterPro"/>
</dbReference>
<protein>
    <submittedName>
        <fullName evidence="5">NAD-dependent succinate-semialdehyde dehydrogenase</fullName>
    </submittedName>
</protein>
<dbReference type="GO" id="GO:0004777">
    <property type="term" value="F:succinate-semialdehyde dehydrogenase (NAD+) activity"/>
    <property type="evidence" value="ECO:0007669"/>
    <property type="project" value="TreeGrafter"/>
</dbReference>
<gene>
    <name evidence="5" type="ORF">E2F50_19965</name>
</gene>
<keyword evidence="3" id="KW-0560">Oxidoreductase</keyword>
<name>A0A4R5U9D3_9HYPH</name>
<evidence type="ECO:0000256" key="1">
    <source>
        <dbReference type="ARBA" id="ARBA00009986"/>
    </source>
</evidence>
<evidence type="ECO:0000313" key="6">
    <source>
        <dbReference type="Proteomes" id="UP000295238"/>
    </source>
</evidence>
<dbReference type="CDD" id="cd07100">
    <property type="entry name" value="ALDH_SSADH1_GabD1"/>
    <property type="match status" value="1"/>
</dbReference>
<evidence type="ECO:0000259" key="4">
    <source>
        <dbReference type="Pfam" id="PF00171"/>
    </source>
</evidence>
<evidence type="ECO:0000313" key="5">
    <source>
        <dbReference type="EMBL" id="TDK31230.1"/>
    </source>
</evidence>
<dbReference type="InterPro" id="IPR015590">
    <property type="entry name" value="Aldehyde_DH_dom"/>
</dbReference>
<dbReference type="PANTHER" id="PTHR43217:SF2">
    <property type="entry name" value="SUCCINATE-SEMIALDEHYDE DEHYDROGENASE [NADP(+)]"/>
    <property type="match status" value="1"/>
</dbReference>
<dbReference type="SUPFAM" id="SSF53720">
    <property type="entry name" value="ALDH-like"/>
    <property type="match status" value="1"/>
</dbReference>
<dbReference type="Proteomes" id="UP000295238">
    <property type="component" value="Unassembled WGS sequence"/>
</dbReference>
<dbReference type="InterPro" id="IPR016161">
    <property type="entry name" value="Ald_DH/histidinol_DH"/>
</dbReference>
<organism evidence="5 6">
    <name type="scientific">Rhizobium deserti</name>
    <dbReference type="NCBI Taxonomy" id="2547961"/>
    <lineage>
        <taxon>Bacteria</taxon>
        <taxon>Pseudomonadati</taxon>
        <taxon>Pseudomonadota</taxon>
        <taxon>Alphaproteobacteria</taxon>
        <taxon>Hyphomicrobiales</taxon>
        <taxon>Rhizobiaceae</taxon>
        <taxon>Rhizobium/Agrobacterium group</taxon>
        <taxon>Rhizobium</taxon>
    </lineage>
</organism>
<comment type="caution">
    <text evidence="5">The sequence shown here is derived from an EMBL/GenBank/DDBJ whole genome shotgun (WGS) entry which is preliminary data.</text>
</comment>
<evidence type="ECO:0000256" key="2">
    <source>
        <dbReference type="ARBA" id="ARBA00022857"/>
    </source>
</evidence>
<dbReference type="InterPro" id="IPR047110">
    <property type="entry name" value="GABD/Sad-like"/>
</dbReference>
<dbReference type="InterPro" id="IPR044148">
    <property type="entry name" value="ALDH_GabD1-like"/>
</dbReference>
<dbReference type="EMBL" id="SMTL01000007">
    <property type="protein sequence ID" value="TDK31230.1"/>
    <property type="molecule type" value="Genomic_DNA"/>
</dbReference>
<comment type="similarity">
    <text evidence="1">Belongs to the aldehyde dehydrogenase family.</text>
</comment>
<dbReference type="InterPro" id="IPR016162">
    <property type="entry name" value="Ald_DH_N"/>
</dbReference>
<feature type="domain" description="Aldehyde dehydrogenase" evidence="4">
    <location>
        <begin position="3"/>
        <end position="452"/>
    </location>
</feature>
<sequence length="468" mass="49758">MAYTTINPATGIVGETFENITDAALACRIDELDLCFRTDWRLRPVADRSRIVASAAKIIRDEIQTLAEIISRDMGKLVSHAVGELALSAAILDYYAQTASEFLEPKALPGAPGAKLHAQPLGIILAVEPWNFPFFQLARVAGPQLMVGNVIVAKHASNVPQCALAFEDVLRRAGVPAGAYVNVFASTDQVGTIIDDPRVRGVTLTGSEKAGAVVAERAARNLKKSVLELGGSDPLIVLEDAPFEPTVFNAMVGKMNNAGQSCVATKRMIVVGEERERQFLEAMTNAMGSLKPGDPLDPGTTLAPVSSEGALEGLLAQIEQARNAGAEIVLGGNRIDRPGSYLEPTIITNIGIDNPVYRQEIFGPVLSFYVVPDEESAIKLANDVPFGLGGSVFTADLARGERVALQIESGMSFVNNPTWSTPQMPFGGIKNSGYGRELSQLGFGEFVNWKLVAISQPGALPPGFDAAG</sequence>